<gene>
    <name evidence="1" type="ORF">RPERSI_LOCUS21355</name>
</gene>
<feature type="non-terminal residue" evidence="1">
    <location>
        <position position="1"/>
    </location>
</feature>
<evidence type="ECO:0000313" key="2">
    <source>
        <dbReference type="Proteomes" id="UP000789920"/>
    </source>
</evidence>
<accession>A0ACA9RP15</accession>
<dbReference type="EMBL" id="CAJVQC010062371">
    <property type="protein sequence ID" value="CAG8802601.1"/>
    <property type="molecule type" value="Genomic_DNA"/>
</dbReference>
<comment type="caution">
    <text evidence="1">The sequence shown here is derived from an EMBL/GenBank/DDBJ whole genome shotgun (WGS) entry which is preliminary data.</text>
</comment>
<reference evidence="1" key="1">
    <citation type="submission" date="2021-06" db="EMBL/GenBank/DDBJ databases">
        <authorList>
            <person name="Kallberg Y."/>
            <person name="Tangrot J."/>
            <person name="Rosling A."/>
        </authorList>
    </citation>
    <scope>NUCLEOTIDE SEQUENCE</scope>
    <source>
        <strain evidence="1">MA461A</strain>
    </source>
</reference>
<evidence type="ECO:0000313" key="1">
    <source>
        <dbReference type="EMBL" id="CAG8802601.1"/>
    </source>
</evidence>
<keyword evidence="2" id="KW-1185">Reference proteome</keyword>
<dbReference type="Proteomes" id="UP000789920">
    <property type="component" value="Unassembled WGS sequence"/>
</dbReference>
<proteinExistence type="predicted"/>
<protein>
    <submittedName>
        <fullName evidence="1">14470_t:CDS:1</fullName>
    </submittedName>
</protein>
<organism evidence="1 2">
    <name type="scientific">Racocetra persica</name>
    <dbReference type="NCBI Taxonomy" id="160502"/>
    <lineage>
        <taxon>Eukaryota</taxon>
        <taxon>Fungi</taxon>
        <taxon>Fungi incertae sedis</taxon>
        <taxon>Mucoromycota</taxon>
        <taxon>Glomeromycotina</taxon>
        <taxon>Glomeromycetes</taxon>
        <taxon>Diversisporales</taxon>
        <taxon>Gigasporaceae</taxon>
        <taxon>Racocetra</taxon>
    </lineage>
</organism>
<feature type="non-terminal residue" evidence="1">
    <location>
        <position position="58"/>
    </location>
</feature>
<name>A0ACA9RP15_9GLOM</name>
<sequence length="58" mass="6954">SLHYKDDNTNNKNFTTKTMTPTKKAHYKDYDTNNKNFTIKKDNTNNKVSLPRKQYQQQ</sequence>